<evidence type="ECO:0000259" key="5">
    <source>
        <dbReference type="PROSITE" id="PS50977"/>
    </source>
</evidence>
<protein>
    <submittedName>
        <fullName evidence="6">TetR/AcrR family transcriptional regulator</fullName>
    </submittedName>
</protein>
<keyword evidence="3" id="KW-0804">Transcription</keyword>
<dbReference type="PROSITE" id="PS50977">
    <property type="entry name" value="HTH_TETR_2"/>
    <property type="match status" value="1"/>
</dbReference>
<dbReference type="Proteomes" id="UP000502996">
    <property type="component" value="Chromosome"/>
</dbReference>
<name>A0A6G6WGU8_9ACTN</name>
<accession>A0A6G6WGU8</accession>
<dbReference type="KEGG" id="nano:G5V58_17205"/>
<keyword evidence="2 4" id="KW-0238">DNA-binding</keyword>
<evidence type="ECO:0000313" key="7">
    <source>
        <dbReference type="Proteomes" id="UP000502996"/>
    </source>
</evidence>
<keyword evidence="1" id="KW-0805">Transcription regulation</keyword>
<organism evidence="6 7">
    <name type="scientific">Nocardioides anomalus</name>
    <dbReference type="NCBI Taxonomy" id="2712223"/>
    <lineage>
        <taxon>Bacteria</taxon>
        <taxon>Bacillati</taxon>
        <taxon>Actinomycetota</taxon>
        <taxon>Actinomycetes</taxon>
        <taxon>Propionibacteriales</taxon>
        <taxon>Nocardioidaceae</taxon>
        <taxon>Nocardioides</taxon>
    </lineage>
</organism>
<feature type="domain" description="HTH tetR-type" evidence="5">
    <location>
        <begin position="11"/>
        <end position="71"/>
    </location>
</feature>
<dbReference type="Gene3D" id="1.10.357.10">
    <property type="entry name" value="Tetracycline Repressor, domain 2"/>
    <property type="match status" value="1"/>
</dbReference>
<sequence length="192" mass="20443">MATRTSSARPSPARDRLLQTASRIFYTRGIHSVGVEEVIATAGVTRSTMYRHFPGKEELVVAYLEAASAAERQRLEEALARSDGPEAAVAALAGAVVAQLSDPAYRGCAFLNAAAEYPDVDHPVHRAVLEHRRWYAETVAATLQPLTGRRTGAAAELFVLLRDGAMAAGCLSDPAEVGRVFRRGVDGLLAGA</sequence>
<dbReference type="GO" id="GO:0003677">
    <property type="term" value="F:DNA binding"/>
    <property type="evidence" value="ECO:0007669"/>
    <property type="project" value="UniProtKB-UniRule"/>
</dbReference>
<dbReference type="PRINTS" id="PR00455">
    <property type="entry name" value="HTHTETR"/>
</dbReference>
<evidence type="ECO:0000256" key="3">
    <source>
        <dbReference type="ARBA" id="ARBA00023163"/>
    </source>
</evidence>
<dbReference type="SUPFAM" id="SSF46689">
    <property type="entry name" value="Homeodomain-like"/>
    <property type="match status" value="1"/>
</dbReference>
<dbReference type="InterPro" id="IPR001647">
    <property type="entry name" value="HTH_TetR"/>
</dbReference>
<dbReference type="InterPro" id="IPR036271">
    <property type="entry name" value="Tet_transcr_reg_TetR-rel_C_sf"/>
</dbReference>
<evidence type="ECO:0000313" key="6">
    <source>
        <dbReference type="EMBL" id="QIG44280.1"/>
    </source>
</evidence>
<feature type="DNA-binding region" description="H-T-H motif" evidence="4">
    <location>
        <begin position="34"/>
        <end position="53"/>
    </location>
</feature>
<reference evidence="6 7" key="1">
    <citation type="submission" date="2020-02" db="EMBL/GenBank/DDBJ databases">
        <title>Full genome sequence of Nocardioides sp. R-3366.</title>
        <authorList>
            <person name="Im W.-T."/>
        </authorList>
    </citation>
    <scope>NUCLEOTIDE SEQUENCE [LARGE SCALE GENOMIC DNA]</scope>
    <source>
        <strain evidence="6 7">R-3366</strain>
    </source>
</reference>
<dbReference type="SUPFAM" id="SSF48498">
    <property type="entry name" value="Tetracyclin repressor-like, C-terminal domain"/>
    <property type="match status" value="1"/>
</dbReference>
<dbReference type="PANTHER" id="PTHR47506">
    <property type="entry name" value="TRANSCRIPTIONAL REGULATORY PROTEIN"/>
    <property type="match status" value="1"/>
</dbReference>
<dbReference type="InterPro" id="IPR009057">
    <property type="entry name" value="Homeodomain-like_sf"/>
</dbReference>
<dbReference type="EMBL" id="CP049257">
    <property type="protein sequence ID" value="QIG44280.1"/>
    <property type="molecule type" value="Genomic_DNA"/>
</dbReference>
<dbReference type="AlphaFoldDB" id="A0A6G6WGU8"/>
<dbReference type="Pfam" id="PF00440">
    <property type="entry name" value="TetR_N"/>
    <property type="match status" value="1"/>
</dbReference>
<evidence type="ECO:0000256" key="4">
    <source>
        <dbReference type="PROSITE-ProRule" id="PRU00335"/>
    </source>
</evidence>
<gene>
    <name evidence="6" type="ORF">G5V58_17205</name>
</gene>
<dbReference type="RefSeq" id="WP_165235407.1">
    <property type="nucleotide sequence ID" value="NZ_CP049257.1"/>
</dbReference>
<proteinExistence type="predicted"/>
<evidence type="ECO:0000256" key="1">
    <source>
        <dbReference type="ARBA" id="ARBA00023015"/>
    </source>
</evidence>
<evidence type="ECO:0000256" key="2">
    <source>
        <dbReference type="ARBA" id="ARBA00023125"/>
    </source>
</evidence>
<dbReference type="PANTHER" id="PTHR47506:SF3">
    <property type="entry name" value="HTH-TYPE TRANSCRIPTIONAL REGULATOR LMRA"/>
    <property type="match status" value="1"/>
</dbReference>
<keyword evidence="7" id="KW-1185">Reference proteome</keyword>